<sequence>MKMSKSIGQNTLIKSKGKPEQAIVQVKAKVSPILDKSFHESSTTCMMHLSFSKSVITGIKEPTSHGDDTPRENLLMDQKDKQSKLLKEAKPGYHMRAICLLNSQGPTQNMSSIKIHTTSRNRNLNKELFKCPNLRGSEIVTGNQVYKSLYFGIIYLSLPRCFDPGISQQEHENRAEVSKEGCKEESFKEIPSDNLLLLGESTPKMVRNEATKSVKDHRIKKICYEHVQDRGVIISHLFKEEPPDAQSIPKPKQHRGKTLESQKRMKADFLYLGAVYPVSRSKFCQGAEYDAVIKSAARPECHQTIQTGHYGDTSDIGSVQG</sequence>
<dbReference type="AlphaFoldDB" id="A0A8S9IE87"/>
<evidence type="ECO:0000313" key="2">
    <source>
        <dbReference type="Proteomes" id="UP000712281"/>
    </source>
</evidence>
<comment type="caution">
    <text evidence="1">The sequence shown here is derived from an EMBL/GenBank/DDBJ whole genome shotgun (WGS) entry which is preliminary data.</text>
</comment>
<gene>
    <name evidence="1" type="ORF">F2Q68_00024999</name>
</gene>
<organism evidence="1 2">
    <name type="scientific">Brassica cretica</name>
    <name type="common">Mustard</name>
    <dbReference type="NCBI Taxonomy" id="69181"/>
    <lineage>
        <taxon>Eukaryota</taxon>
        <taxon>Viridiplantae</taxon>
        <taxon>Streptophyta</taxon>
        <taxon>Embryophyta</taxon>
        <taxon>Tracheophyta</taxon>
        <taxon>Spermatophyta</taxon>
        <taxon>Magnoliopsida</taxon>
        <taxon>eudicotyledons</taxon>
        <taxon>Gunneridae</taxon>
        <taxon>Pentapetalae</taxon>
        <taxon>rosids</taxon>
        <taxon>malvids</taxon>
        <taxon>Brassicales</taxon>
        <taxon>Brassicaceae</taxon>
        <taxon>Brassiceae</taxon>
        <taxon>Brassica</taxon>
    </lineage>
</organism>
<protein>
    <submittedName>
        <fullName evidence="1">Uncharacterized protein</fullName>
    </submittedName>
</protein>
<accession>A0A8S9IE87</accession>
<reference evidence="1" key="1">
    <citation type="submission" date="2019-12" db="EMBL/GenBank/DDBJ databases">
        <title>Genome sequencing and annotation of Brassica cretica.</title>
        <authorList>
            <person name="Studholme D.J."/>
            <person name="Sarris P.F."/>
        </authorList>
    </citation>
    <scope>NUCLEOTIDE SEQUENCE</scope>
    <source>
        <strain evidence="1">PFS-001/15</strain>
        <tissue evidence="1">Leaf</tissue>
    </source>
</reference>
<name>A0A8S9IE87_BRACR</name>
<proteinExistence type="predicted"/>
<dbReference type="EMBL" id="QGKW02001911">
    <property type="protein sequence ID" value="KAF2567606.1"/>
    <property type="molecule type" value="Genomic_DNA"/>
</dbReference>
<dbReference type="Proteomes" id="UP000712281">
    <property type="component" value="Unassembled WGS sequence"/>
</dbReference>
<evidence type="ECO:0000313" key="1">
    <source>
        <dbReference type="EMBL" id="KAF2567606.1"/>
    </source>
</evidence>